<name>A0A644TWE2_9ZZZZ</name>
<protein>
    <submittedName>
        <fullName evidence="1">Uncharacterized protein</fullName>
    </submittedName>
</protein>
<reference evidence="1" key="1">
    <citation type="submission" date="2019-08" db="EMBL/GenBank/DDBJ databases">
        <authorList>
            <person name="Kucharzyk K."/>
            <person name="Murdoch R.W."/>
            <person name="Higgins S."/>
            <person name="Loffler F."/>
        </authorList>
    </citation>
    <scope>NUCLEOTIDE SEQUENCE</scope>
</reference>
<organism evidence="1">
    <name type="scientific">bioreactor metagenome</name>
    <dbReference type="NCBI Taxonomy" id="1076179"/>
    <lineage>
        <taxon>unclassified sequences</taxon>
        <taxon>metagenomes</taxon>
        <taxon>ecological metagenomes</taxon>
    </lineage>
</organism>
<dbReference type="AlphaFoldDB" id="A0A644TWE2"/>
<evidence type="ECO:0000313" key="1">
    <source>
        <dbReference type="EMBL" id="MPL70747.1"/>
    </source>
</evidence>
<dbReference type="EMBL" id="VSSQ01000054">
    <property type="protein sequence ID" value="MPL70747.1"/>
    <property type="molecule type" value="Genomic_DNA"/>
</dbReference>
<proteinExistence type="predicted"/>
<comment type="caution">
    <text evidence="1">The sequence shown here is derived from an EMBL/GenBank/DDBJ whole genome shotgun (WGS) entry which is preliminary data.</text>
</comment>
<accession>A0A644TWE2</accession>
<gene>
    <name evidence="1" type="ORF">SDC9_16508</name>
</gene>
<sequence length="134" mass="15267">MLKQPYHDFDAFLKACKVRARSRVVVLRKAQDDARNDFGLKTSGEILRFIANGGLEQLEFINSKLWENNPDPSRPVIVDGYEFVSRMKRGYVALMFNKVTGYWTIKSFHISDNANLPFVDAFKKAGFISGGDNE</sequence>